<evidence type="ECO:0000313" key="6">
    <source>
        <dbReference type="EMBL" id="KAL1512178.1"/>
    </source>
</evidence>
<gene>
    <name evidence="6" type="ORF">AB1Y20_005444</name>
</gene>
<evidence type="ECO:0000256" key="2">
    <source>
        <dbReference type="SAM" id="MobiDB-lite"/>
    </source>
</evidence>
<dbReference type="InterPro" id="IPR048395">
    <property type="entry name" value="Glyco_hydro_31_C"/>
</dbReference>
<feature type="signal peptide" evidence="3">
    <location>
        <begin position="1"/>
        <end position="27"/>
    </location>
</feature>
<keyword evidence="7" id="KW-1185">Reference proteome</keyword>
<sequence>MLRGVWLCLAAMAFALNVVLLVSRAGAQQEIQTQRREVARLTQELHTLHHSRRTGGGSAPSLRQRPPPAHERLAVRATAEGSAVPRRAAPIPEPRASARAQLLVGGRTRITVLSEALLRLEQREENEPFDDRASFTVVNRRTKVPDFSADVGRCALLTHASRCLVVSTALLRLEYAPPASNGTGEACRRLPSGVTECALESAPFTSATLRVEFRLTPDGQKSAWWPQKPNPRQLEGTVRTLDMVQGAHTLVCDKLPMAARSGADDQHCAMGVISREGWALIDDTLSARFDGARARGGWDWAVPSTAAELTPPGVSADADPRCGQWAAAGECGRNLAFMAPRCATACARAAARQAPSRRGGRADWYLFARGLDFKRALSDFAAVAGAQPVPPRYAFGIWFSRWWPLSDWESSALVREFEDHGVPLDVLVTDMDWHPTCYRRTFGSDAEKSMDASNNWPCWSGFTWDRKYFPHPEAFLGWCKARGVHNALNLHFQSGLQKEEERFEQFRTALGLPNDAKYAAFDPLNQTYSREFHRVVLAPLEAAGVDLWWLDWQQGEHLFAGSDTPEVNPTWWLNYVYYTQPDGRDGDEAPQVSTRRRLILHRWGGLGNHRYPIGFSGDVMASWESLAFQPYFTASAANVNFGYWSHDIGGFYEGASGELYTRWVQFGVFSPIFRAHGFRRADIVKRFWHFDPQYFTAMRSALRLRLEWLPHLYTSARLAHDGEPAVVRPLYYEWPTLEEAFTYSSQFIFGTSDVVVAPVTKPTSADAPLARSIPLWVPPGEWVQLHSGATVRGPASLLQAFALDEIPILVRAGSVLFGAPTADVEWPHCTDGTSGWAGRAQRVPRCVQVGVWVPVRAVGEASAAVRRGEGALYDDDGWSNAYLTEEGVSWRRASWEIRDGPEGMASEGRQELELVVHPASGSLTSKGEPGQPSAGPTTDVSARGSPLRSWRVLVHGVPPPVDMQLCAPSGNASAISTAARASEACAAQALPFAEPAASERWRRGDQKIAHWSFDSQRLCVVIWLFDTKFHERVTLRLYFAGAGQSLQGDGAHERRGAFDRGQTRLYPESGILGAMRRAQSAKMLLDATYPDTQPQDYDQVTWLAGIGSRLSVAPTNFSLEVAALQLLLKEAIEQVSKEPAKRASNPLNVQRVRNASALLTEIFALVDPSNGTAHQMLRSEDTKNQGDLTPRG</sequence>
<dbReference type="GO" id="GO:0006491">
    <property type="term" value="P:N-glycan processing"/>
    <property type="evidence" value="ECO:0007669"/>
    <property type="project" value="TreeGrafter"/>
</dbReference>
<protein>
    <recommendedName>
        <fullName evidence="8">Alpha-glucosidase</fullName>
    </recommendedName>
</protein>
<accession>A0AB34J469</accession>
<evidence type="ECO:0008006" key="8">
    <source>
        <dbReference type="Google" id="ProtNLM"/>
    </source>
</evidence>
<dbReference type="AlphaFoldDB" id="A0AB34J469"/>
<name>A0AB34J469_PRYPA</name>
<dbReference type="SUPFAM" id="SSF51445">
    <property type="entry name" value="(Trans)glycosidases"/>
    <property type="match status" value="1"/>
</dbReference>
<dbReference type="PANTHER" id="PTHR22762:SF89">
    <property type="entry name" value="ALPHA-XYLOSIDASE"/>
    <property type="match status" value="1"/>
</dbReference>
<organism evidence="6 7">
    <name type="scientific">Prymnesium parvum</name>
    <name type="common">Toxic golden alga</name>
    <dbReference type="NCBI Taxonomy" id="97485"/>
    <lineage>
        <taxon>Eukaryota</taxon>
        <taxon>Haptista</taxon>
        <taxon>Haptophyta</taxon>
        <taxon>Prymnesiophyceae</taxon>
        <taxon>Prymnesiales</taxon>
        <taxon>Prymnesiaceae</taxon>
        <taxon>Prymnesium</taxon>
    </lineage>
</organism>
<feature type="chain" id="PRO_5044266322" description="Alpha-glucosidase" evidence="3">
    <location>
        <begin position="28"/>
        <end position="1192"/>
    </location>
</feature>
<dbReference type="Gene3D" id="2.60.40.1180">
    <property type="entry name" value="Golgi alpha-mannosidase II"/>
    <property type="match status" value="1"/>
</dbReference>
<proteinExistence type="inferred from homology"/>
<dbReference type="InterPro" id="IPR013780">
    <property type="entry name" value="Glyco_hydro_b"/>
</dbReference>
<evidence type="ECO:0000259" key="5">
    <source>
        <dbReference type="Pfam" id="PF21365"/>
    </source>
</evidence>
<dbReference type="InterPro" id="IPR017853">
    <property type="entry name" value="GH"/>
</dbReference>
<evidence type="ECO:0000256" key="3">
    <source>
        <dbReference type="SAM" id="SignalP"/>
    </source>
</evidence>
<evidence type="ECO:0000259" key="4">
    <source>
        <dbReference type="Pfam" id="PF01055"/>
    </source>
</evidence>
<evidence type="ECO:0000313" key="7">
    <source>
        <dbReference type="Proteomes" id="UP001515480"/>
    </source>
</evidence>
<dbReference type="Gene3D" id="3.20.20.80">
    <property type="entry name" value="Glycosidases"/>
    <property type="match status" value="1"/>
</dbReference>
<reference evidence="6 7" key="1">
    <citation type="journal article" date="2024" name="Science">
        <title>Giant polyketide synthase enzymes in the biosynthesis of giant marine polyether toxins.</title>
        <authorList>
            <person name="Fallon T.R."/>
            <person name="Shende V.V."/>
            <person name="Wierzbicki I.H."/>
            <person name="Pendleton A.L."/>
            <person name="Watervoot N.F."/>
            <person name="Auber R.P."/>
            <person name="Gonzalez D.J."/>
            <person name="Wisecaver J.H."/>
            <person name="Moore B.S."/>
        </authorList>
    </citation>
    <scope>NUCLEOTIDE SEQUENCE [LARGE SCALE GENOMIC DNA]</scope>
    <source>
        <strain evidence="6 7">12B1</strain>
    </source>
</reference>
<dbReference type="Pfam" id="PF01055">
    <property type="entry name" value="Glyco_hydro_31_2nd"/>
    <property type="match status" value="1"/>
</dbReference>
<dbReference type="Proteomes" id="UP001515480">
    <property type="component" value="Unassembled WGS sequence"/>
</dbReference>
<dbReference type="SUPFAM" id="SSF51011">
    <property type="entry name" value="Glycosyl hydrolase domain"/>
    <property type="match status" value="1"/>
</dbReference>
<feature type="domain" description="Glycoside hydrolase family 31 TIM barrel" evidence="4">
    <location>
        <begin position="388"/>
        <end position="714"/>
    </location>
</feature>
<feature type="domain" description="Glycosyl hydrolase family 31 C-terminal" evidence="5">
    <location>
        <begin position="726"/>
        <end position="816"/>
    </location>
</feature>
<comment type="caution">
    <text evidence="6">The sequence shown here is derived from an EMBL/GenBank/DDBJ whole genome shotgun (WGS) entry which is preliminary data.</text>
</comment>
<dbReference type="Pfam" id="PF21365">
    <property type="entry name" value="Glyco_hydro_31_3rd"/>
    <property type="match status" value="1"/>
</dbReference>
<dbReference type="CDD" id="cd06595">
    <property type="entry name" value="GH31_u1"/>
    <property type="match status" value="1"/>
</dbReference>
<dbReference type="GO" id="GO:0090599">
    <property type="term" value="F:alpha-glucosidase activity"/>
    <property type="evidence" value="ECO:0007669"/>
    <property type="project" value="TreeGrafter"/>
</dbReference>
<feature type="region of interest" description="Disordered" evidence="2">
    <location>
        <begin position="47"/>
        <end position="69"/>
    </location>
</feature>
<evidence type="ECO:0000256" key="1">
    <source>
        <dbReference type="ARBA" id="ARBA00007806"/>
    </source>
</evidence>
<dbReference type="PANTHER" id="PTHR22762">
    <property type="entry name" value="ALPHA-GLUCOSIDASE"/>
    <property type="match status" value="1"/>
</dbReference>
<comment type="similarity">
    <text evidence="1">Belongs to the glycosyl hydrolase 31 family.</text>
</comment>
<dbReference type="EMBL" id="JBGBPQ010000013">
    <property type="protein sequence ID" value="KAL1512178.1"/>
    <property type="molecule type" value="Genomic_DNA"/>
</dbReference>
<feature type="region of interest" description="Disordered" evidence="2">
    <location>
        <begin position="920"/>
        <end position="943"/>
    </location>
</feature>
<dbReference type="GO" id="GO:0005975">
    <property type="term" value="P:carbohydrate metabolic process"/>
    <property type="evidence" value="ECO:0007669"/>
    <property type="project" value="InterPro"/>
</dbReference>
<feature type="region of interest" description="Disordered" evidence="2">
    <location>
        <begin position="1173"/>
        <end position="1192"/>
    </location>
</feature>
<keyword evidence="3" id="KW-0732">Signal</keyword>
<dbReference type="InterPro" id="IPR000322">
    <property type="entry name" value="Glyco_hydro_31_TIM"/>
</dbReference>